<evidence type="ECO:0000313" key="2">
    <source>
        <dbReference type="EMBL" id="PFH58573.1"/>
    </source>
</evidence>
<evidence type="ECO:0000256" key="1">
    <source>
        <dbReference type="SAM" id="SignalP"/>
    </source>
</evidence>
<dbReference type="EMBL" id="LAZP02000279">
    <property type="protein sequence ID" value="PFH58573.1"/>
    <property type="molecule type" value="Genomic_DNA"/>
</dbReference>
<accession>A0A2A9PCG5</accession>
<organism evidence="2 3">
    <name type="scientific">Ophiocordyceps unilateralis</name>
    <name type="common">Zombie-ant fungus</name>
    <name type="synonym">Torrubia unilateralis</name>
    <dbReference type="NCBI Taxonomy" id="268505"/>
    <lineage>
        <taxon>Eukaryota</taxon>
        <taxon>Fungi</taxon>
        <taxon>Dikarya</taxon>
        <taxon>Ascomycota</taxon>
        <taxon>Pezizomycotina</taxon>
        <taxon>Sordariomycetes</taxon>
        <taxon>Hypocreomycetidae</taxon>
        <taxon>Hypocreales</taxon>
        <taxon>Ophiocordycipitaceae</taxon>
        <taxon>Ophiocordyceps</taxon>
    </lineage>
</organism>
<keyword evidence="3" id="KW-1185">Reference proteome</keyword>
<sequence>MKDCIASLLFLGAARLVLGLELDCTELKCYEDVVHVAGSQEKLLAQCLHGIFSGSAPRKASCGKGKDCPVKRCNVDDSNEVMVEESQYRPICSCIRYNSIPSHCYNIPCYRELVALAGNSGGKLRNICHEHLKSTADIRLSDDGLFVSKDAKGRQCQVSILSDNSTLVPFTEYRAACECGVSSKWRRRPELGDYIPWHHEPIYTDVFIHVVVRSPEALFPYNQPGVVEDIFNYNMMTLESVNIKFTIKVVQIIVHRDWASGEGNSEMRRRLHLGDRRDLNLYILERLDSKANKISPIDPNRKIYCTPPFGFPSWGMEEIGPPHQDGCILSLDFTFASAEAPSFVFQELQRWFGHCTTHMRSLPPSRAMMIPVNNQVNNPCEKHKCYREMEFLFGSIDVLAAHCHHNELTRWTSQYQTGGFMIRDTGRGFRDSTCGSHQDSQWVVPASDWEPLCNCIRDSSFAPRWTFTNETLSGAAEDRPIHIDVFVHAIAASRESPMAKRVSLDTEEVQWETECADPDFPPPLLRDFDLRVNALWAQGEDSGDMRESLYKGGSRDLNLYYIEAPQLNKVIVTKKPMTVYCTFPYSSWWAYLAYSEPEHDGCIVAFGALPSVMATSLQHWMGVMNPQERSCRYAFDVPKHGPSPGGKQLTDGWPSYSEAECGPEFSDLDKENMYRLLALNRFVPIEKKRPSSTGPRYDEMF</sequence>
<comment type="caution">
    <text evidence="2">The sequence shown here is derived from an EMBL/GenBank/DDBJ whole genome shotgun (WGS) entry which is preliminary data.</text>
</comment>
<protein>
    <submittedName>
        <fullName evidence="2">Uncharacterized protein</fullName>
    </submittedName>
</protein>
<name>A0A2A9PCG5_OPHUN</name>
<dbReference type="Proteomes" id="UP000037136">
    <property type="component" value="Unassembled WGS sequence"/>
</dbReference>
<gene>
    <name evidence="2" type="ORF">XA68_13499</name>
</gene>
<dbReference type="OrthoDB" id="4865725at2759"/>
<reference evidence="2 3" key="2">
    <citation type="journal article" date="2017" name="Sci. Rep.">
        <title>Ant-infecting Ophiocordyceps genomes reveal a high diversity of potential behavioral manipulation genes and a possible major role for enterotoxins.</title>
        <authorList>
            <person name="de Bekker C."/>
            <person name="Ohm R.A."/>
            <person name="Evans H.C."/>
            <person name="Brachmann A."/>
            <person name="Hughes D.P."/>
        </authorList>
    </citation>
    <scope>NUCLEOTIDE SEQUENCE [LARGE SCALE GENOMIC DNA]</scope>
    <source>
        <strain evidence="2 3">SC16a</strain>
    </source>
</reference>
<feature type="chain" id="PRO_5013355524" evidence="1">
    <location>
        <begin position="20"/>
        <end position="701"/>
    </location>
</feature>
<dbReference type="AlphaFoldDB" id="A0A2A9PCG5"/>
<reference evidence="2 3" key="1">
    <citation type="journal article" date="2015" name="BMC Genomics">
        <title>Gene expression during zombie ant biting behavior reflects the complexity underlying fungal parasitic behavioral manipulation.</title>
        <authorList>
            <person name="de Bekker C."/>
            <person name="Ohm R.A."/>
            <person name="Loreto R.G."/>
            <person name="Sebastian A."/>
            <person name="Albert I."/>
            <person name="Merrow M."/>
            <person name="Brachmann A."/>
            <person name="Hughes D.P."/>
        </authorList>
    </citation>
    <scope>NUCLEOTIDE SEQUENCE [LARGE SCALE GENOMIC DNA]</scope>
    <source>
        <strain evidence="2 3">SC16a</strain>
    </source>
</reference>
<dbReference type="STRING" id="268505.A0A2A9PCG5"/>
<proteinExistence type="predicted"/>
<evidence type="ECO:0000313" key="3">
    <source>
        <dbReference type="Proteomes" id="UP000037136"/>
    </source>
</evidence>
<keyword evidence="1" id="KW-0732">Signal</keyword>
<feature type="signal peptide" evidence="1">
    <location>
        <begin position="1"/>
        <end position="19"/>
    </location>
</feature>